<keyword evidence="2 5" id="KW-0547">Nucleotide-binding</keyword>
<keyword evidence="6" id="KW-0175">Coiled coil</keyword>
<evidence type="ECO:0000256" key="4">
    <source>
        <dbReference type="ARBA" id="ARBA00023186"/>
    </source>
</evidence>
<dbReference type="FunFam" id="3.30.420.40:FF:000028">
    <property type="entry name" value="heat shock 70 kDa protein-like"/>
    <property type="match status" value="1"/>
</dbReference>
<dbReference type="PRINTS" id="PR00301">
    <property type="entry name" value="HEATSHOCK70"/>
</dbReference>
<keyword evidence="3 5" id="KW-0067">ATP-binding</keyword>
<dbReference type="FunFam" id="3.90.640.10:FF:000003">
    <property type="entry name" value="Molecular chaperone DnaK"/>
    <property type="match status" value="1"/>
</dbReference>
<evidence type="ECO:0000256" key="5">
    <source>
        <dbReference type="RuleBase" id="RU003322"/>
    </source>
</evidence>
<dbReference type="CDD" id="cd24029">
    <property type="entry name" value="ASKHA_NBD_HSP70_DnaK_HscA_HscC"/>
    <property type="match status" value="1"/>
</dbReference>
<dbReference type="PANTHER" id="PTHR19375">
    <property type="entry name" value="HEAT SHOCK PROTEIN 70KDA"/>
    <property type="match status" value="1"/>
</dbReference>
<keyword evidence="9" id="KW-1185">Reference proteome</keyword>
<dbReference type="InterPro" id="IPR018181">
    <property type="entry name" value="Heat_shock_70_CS"/>
</dbReference>
<dbReference type="InterPro" id="IPR029047">
    <property type="entry name" value="HSP70_peptide-bd_sf"/>
</dbReference>
<dbReference type="SUPFAM" id="SSF53067">
    <property type="entry name" value="Actin-like ATPase domain"/>
    <property type="match status" value="2"/>
</dbReference>
<dbReference type="PROSITE" id="PS00297">
    <property type="entry name" value="HSP70_1"/>
    <property type="match status" value="1"/>
</dbReference>
<sequence>MSDALAASPPTNPADGSTSAIGIDLGTTTCAAARLTAAGELSCYLLEEGRYLLPSVLHLGDAVTAGEQALRRGYDDAEGVVEAFKRDMGQPHFNRQVRGHWTPPEVLSALLLDAIRKTVQADATTRRAVITVPAYFDERRRKATLEAGRLAGLEVVDLVNEPVAAALAELHHSGRLDPATAPAKPQNVVVYDLGGGTFDVSVLRVEGSEVTTLASDGDVRLGGRDFDQRILDYVADRFRDRHGLDPRSDLALVQRLWRQCERAKHELSEIEATSVACSFAGKELAVELSRPVFFGLIAPLLERTLATSTDAIEQAGLGWEQIDQVLLVGGSSRIPAVAQRVEAETGIRPTLSHDPDLAVARGAALFAALDTAPTLAKLTVVNVNAHSLGVAGVDPRTGEGVNRIIIPRNSRLPAAKRQKFVTKSAGQKSIKINIVEGENENPEYCVPVGTCVATLAPNLPAQTEVVVTCRLGTNGTLSVSCLVPATAEGAHVEIRRDGLLELESLDVWRSRLLGRAVDERDADAPDSAAELPYAPPVDSDDPAAIVGRIDYLCQGAADLYLGESVSHPTERAREQWLAAEQEHAALAQLLSEVLRDLRREADQTEKTRLQSAAAALRIQLGEAENLLRYAKVAFGGLCLENERTLPDAEDAADELYDLRGMLA</sequence>
<comment type="caution">
    <text evidence="8">The sequence shown here is derived from an EMBL/GenBank/DDBJ whole genome shotgun (WGS) entry which is preliminary data.</text>
</comment>
<comment type="similarity">
    <text evidence="1 5">Belongs to the heat shock protein 70 family.</text>
</comment>
<name>A0A5C6A7Z8_9BACT</name>
<dbReference type="PROSITE" id="PS00329">
    <property type="entry name" value="HSP70_2"/>
    <property type="match status" value="1"/>
</dbReference>
<dbReference type="SUPFAM" id="SSF100920">
    <property type="entry name" value="Heat shock protein 70kD (HSP70), peptide-binding domain"/>
    <property type="match status" value="1"/>
</dbReference>
<accession>A0A5C6A7Z8</accession>
<dbReference type="Proteomes" id="UP000317421">
    <property type="component" value="Unassembled WGS sequence"/>
</dbReference>
<feature type="coiled-coil region" evidence="6">
    <location>
        <begin position="587"/>
        <end position="626"/>
    </location>
</feature>
<reference evidence="8 9" key="1">
    <citation type="submission" date="2019-02" db="EMBL/GenBank/DDBJ databases">
        <title>Deep-cultivation of Planctomycetes and their phenomic and genomic characterization uncovers novel biology.</title>
        <authorList>
            <person name="Wiegand S."/>
            <person name="Jogler M."/>
            <person name="Boedeker C."/>
            <person name="Pinto D."/>
            <person name="Vollmers J."/>
            <person name="Rivas-Marin E."/>
            <person name="Kohn T."/>
            <person name="Peeters S.H."/>
            <person name="Heuer A."/>
            <person name="Rast P."/>
            <person name="Oberbeckmann S."/>
            <person name="Bunk B."/>
            <person name="Jeske O."/>
            <person name="Meyerdierks A."/>
            <person name="Storesund J.E."/>
            <person name="Kallscheuer N."/>
            <person name="Luecker S."/>
            <person name="Lage O.M."/>
            <person name="Pohl T."/>
            <person name="Merkel B.J."/>
            <person name="Hornburger P."/>
            <person name="Mueller R.-W."/>
            <person name="Bruemmer F."/>
            <person name="Labrenz M."/>
            <person name="Spormann A.M."/>
            <person name="Op Den Camp H."/>
            <person name="Overmann J."/>
            <person name="Amann R."/>
            <person name="Jetten M.S.M."/>
            <person name="Mascher T."/>
            <person name="Medema M.H."/>
            <person name="Devos D.P."/>
            <person name="Kaster A.-K."/>
            <person name="Ovreas L."/>
            <person name="Rohde M."/>
            <person name="Galperin M.Y."/>
            <person name="Jogler C."/>
        </authorList>
    </citation>
    <scope>NUCLEOTIDE SEQUENCE [LARGE SCALE GENOMIC DNA]</scope>
    <source>
        <strain evidence="8 9">Pla108</strain>
    </source>
</reference>
<keyword evidence="4" id="KW-0143">Chaperone</keyword>
<dbReference type="PROSITE" id="PS01036">
    <property type="entry name" value="HSP70_3"/>
    <property type="match status" value="1"/>
</dbReference>
<dbReference type="Pfam" id="PF00012">
    <property type="entry name" value="HSP70"/>
    <property type="match status" value="1"/>
</dbReference>
<dbReference type="OrthoDB" id="9766019at2"/>
<protein>
    <submittedName>
        <fullName evidence="8">Chaperone protein DnaK</fullName>
    </submittedName>
</protein>
<proteinExistence type="inferred from homology"/>
<evidence type="ECO:0000256" key="1">
    <source>
        <dbReference type="ARBA" id="ARBA00007381"/>
    </source>
</evidence>
<evidence type="ECO:0000256" key="6">
    <source>
        <dbReference type="SAM" id="Coils"/>
    </source>
</evidence>
<feature type="region of interest" description="Disordered" evidence="7">
    <location>
        <begin position="1"/>
        <end position="20"/>
    </location>
</feature>
<evidence type="ECO:0000313" key="9">
    <source>
        <dbReference type="Proteomes" id="UP000317421"/>
    </source>
</evidence>
<dbReference type="EMBL" id="SJPR01000004">
    <property type="protein sequence ID" value="TWT96074.1"/>
    <property type="molecule type" value="Genomic_DNA"/>
</dbReference>
<dbReference type="Gene3D" id="3.30.420.40">
    <property type="match status" value="2"/>
</dbReference>
<evidence type="ECO:0000256" key="3">
    <source>
        <dbReference type="ARBA" id="ARBA00022840"/>
    </source>
</evidence>
<evidence type="ECO:0000313" key="8">
    <source>
        <dbReference type="EMBL" id="TWT96074.1"/>
    </source>
</evidence>
<evidence type="ECO:0000256" key="7">
    <source>
        <dbReference type="SAM" id="MobiDB-lite"/>
    </source>
</evidence>
<dbReference type="InterPro" id="IPR043129">
    <property type="entry name" value="ATPase_NBD"/>
</dbReference>
<dbReference type="InterPro" id="IPR013126">
    <property type="entry name" value="Hsp_70_fam"/>
</dbReference>
<gene>
    <name evidence="8" type="primary">dnaK_1</name>
    <name evidence="8" type="ORF">Pla108_31560</name>
</gene>
<dbReference type="GO" id="GO:0140662">
    <property type="term" value="F:ATP-dependent protein folding chaperone"/>
    <property type="evidence" value="ECO:0007669"/>
    <property type="project" value="InterPro"/>
</dbReference>
<organism evidence="8 9">
    <name type="scientific">Botrimarina colliarenosi</name>
    <dbReference type="NCBI Taxonomy" id="2528001"/>
    <lineage>
        <taxon>Bacteria</taxon>
        <taxon>Pseudomonadati</taxon>
        <taxon>Planctomycetota</taxon>
        <taxon>Planctomycetia</taxon>
        <taxon>Pirellulales</taxon>
        <taxon>Lacipirellulaceae</taxon>
        <taxon>Botrimarina</taxon>
    </lineage>
</organism>
<dbReference type="GO" id="GO:0005524">
    <property type="term" value="F:ATP binding"/>
    <property type="evidence" value="ECO:0007669"/>
    <property type="project" value="UniProtKB-KW"/>
</dbReference>
<dbReference type="Gene3D" id="2.60.34.10">
    <property type="entry name" value="Substrate Binding Domain Of DNAk, Chain A, domain 1"/>
    <property type="match status" value="1"/>
</dbReference>
<dbReference type="RefSeq" id="WP_146445863.1">
    <property type="nucleotide sequence ID" value="NZ_SJPR01000004.1"/>
</dbReference>
<dbReference type="AlphaFoldDB" id="A0A5C6A7Z8"/>
<dbReference type="Gene3D" id="3.90.640.10">
    <property type="entry name" value="Actin, Chain A, domain 4"/>
    <property type="match status" value="1"/>
</dbReference>
<evidence type="ECO:0000256" key="2">
    <source>
        <dbReference type="ARBA" id="ARBA00022741"/>
    </source>
</evidence>